<dbReference type="PANTHER" id="PTHR36057">
    <property type="match status" value="1"/>
</dbReference>
<keyword evidence="3" id="KW-1185">Reference proteome</keyword>
<dbReference type="Proteomes" id="UP001597176">
    <property type="component" value="Unassembled WGS sequence"/>
</dbReference>
<dbReference type="PROSITE" id="PS51257">
    <property type="entry name" value="PROKAR_LIPOPROTEIN"/>
    <property type="match status" value="1"/>
</dbReference>
<dbReference type="PANTHER" id="PTHR36057:SF1">
    <property type="entry name" value="LIPOPROTEIN LIPID ATTACHMENT SITE-LIKE PROTEIN, PUTATIVE (DUF1223)-RELATED"/>
    <property type="match status" value="1"/>
</dbReference>
<evidence type="ECO:0000313" key="2">
    <source>
        <dbReference type="EMBL" id="MFD1301131.1"/>
    </source>
</evidence>
<reference evidence="3" key="1">
    <citation type="journal article" date="2019" name="Int. J. Syst. Evol. Microbiol.">
        <title>The Global Catalogue of Microorganisms (GCM) 10K type strain sequencing project: providing services to taxonomists for standard genome sequencing and annotation.</title>
        <authorList>
            <consortium name="The Broad Institute Genomics Platform"/>
            <consortium name="The Broad Institute Genome Sequencing Center for Infectious Disease"/>
            <person name="Wu L."/>
            <person name="Ma J."/>
        </authorList>
    </citation>
    <scope>NUCLEOTIDE SEQUENCE [LARGE SCALE GENOMIC DNA]</scope>
    <source>
        <strain evidence="3">CCUG 56108</strain>
    </source>
</reference>
<accession>A0ABW3WVC9</accession>
<comment type="caution">
    <text evidence="2">The sequence shown here is derived from an EMBL/GenBank/DDBJ whole genome shotgun (WGS) entry which is preliminary data.</text>
</comment>
<gene>
    <name evidence="2" type="ORF">ACFQ4G_05970</name>
</gene>
<dbReference type="RefSeq" id="WP_379039875.1">
    <property type="nucleotide sequence ID" value="NZ_JBHTND010000005.1"/>
</dbReference>
<name>A0ABW3WVC9_9HYPH</name>
<keyword evidence="1" id="KW-0732">Signal</keyword>
<feature type="chain" id="PRO_5046793686" evidence="1">
    <location>
        <begin position="32"/>
        <end position="252"/>
    </location>
</feature>
<dbReference type="EMBL" id="JBHTND010000005">
    <property type="protein sequence ID" value="MFD1301131.1"/>
    <property type="molecule type" value="Genomic_DNA"/>
</dbReference>
<evidence type="ECO:0000313" key="3">
    <source>
        <dbReference type="Proteomes" id="UP001597176"/>
    </source>
</evidence>
<protein>
    <submittedName>
        <fullName evidence="2">DUF1223 domain-containing protein</fullName>
    </submittedName>
</protein>
<feature type="signal peptide" evidence="1">
    <location>
        <begin position="1"/>
        <end position="31"/>
    </location>
</feature>
<dbReference type="SUPFAM" id="SSF52833">
    <property type="entry name" value="Thioredoxin-like"/>
    <property type="match status" value="1"/>
</dbReference>
<evidence type="ECO:0000256" key="1">
    <source>
        <dbReference type="SAM" id="SignalP"/>
    </source>
</evidence>
<sequence>MGRSVSRLRRSAYSLLMLAACLPASTGTVRAESPRAVIELFTSQGCGACQPASRIMGEYAQQADVIALTLPVSYWDYLGWKDEFAIPAFTERQRAYASSHGERQLFTPQAIVNGEPSTVRLDRAFLDRSIRAARQAGGLAVPVKVLEQGDRIAIDVGAGRNAAERGEVWLLPILRRHRVAVARGENKGQVVDYVNVVRGMHRVGGWTGQAAHFEIPRTLARSGNADGYVVVLQGGTLAHPARILGAAKGPGL</sequence>
<dbReference type="InterPro" id="IPR010634">
    <property type="entry name" value="DUF1223"/>
</dbReference>
<organism evidence="2 3">
    <name type="scientific">Methylobacterium marchantiae</name>
    <dbReference type="NCBI Taxonomy" id="600331"/>
    <lineage>
        <taxon>Bacteria</taxon>
        <taxon>Pseudomonadati</taxon>
        <taxon>Pseudomonadota</taxon>
        <taxon>Alphaproteobacteria</taxon>
        <taxon>Hyphomicrobiales</taxon>
        <taxon>Methylobacteriaceae</taxon>
        <taxon>Methylobacterium</taxon>
    </lineage>
</organism>
<dbReference type="InterPro" id="IPR036249">
    <property type="entry name" value="Thioredoxin-like_sf"/>
</dbReference>
<proteinExistence type="predicted"/>
<dbReference type="Pfam" id="PF06764">
    <property type="entry name" value="DUF1223"/>
    <property type="match status" value="1"/>
</dbReference>